<reference evidence="10 11" key="1">
    <citation type="journal article" date="2015" name="Fungal Genet. Biol.">
        <title>Evolution of novel wood decay mechanisms in Agaricales revealed by the genome sequences of Fistulina hepatica and Cylindrobasidium torrendii.</title>
        <authorList>
            <person name="Floudas D."/>
            <person name="Held B.W."/>
            <person name="Riley R."/>
            <person name="Nagy L.G."/>
            <person name="Koehler G."/>
            <person name="Ransdell A.S."/>
            <person name="Younus H."/>
            <person name="Chow J."/>
            <person name="Chiniquy J."/>
            <person name="Lipzen A."/>
            <person name="Tritt A."/>
            <person name="Sun H."/>
            <person name="Haridas S."/>
            <person name="LaButti K."/>
            <person name="Ohm R.A."/>
            <person name="Kues U."/>
            <person name="Blanchette R.A."/>
            <person name="Grigoriev I.V."/>
            <person name="Minto R.E."/>
            <person name="Hibbett D.S."/>
        </authorList>
    </citation>
    <scope>NUCLEOTIDE SEQUENCE [LARGE SCALE GENOMIC DNA]</scope>
    <source>
        <strain evidence="10 11">ATCC 64428</strain>
    </source>
</reference>
<comment type="function">
    <text evidence="1">Catalyzes the transfer of a ribosyl phosphate group from 5-phosphoribose 1-diphosphate to orotate, leading to the formation of orotidine monophosphate (OMP).</text>
</comment>
<evidence type="ECO:0000256" key="4">
    <source>
        <dbReference type="ARBA" id="ARBA00011738"/>
    </source>
</evidence>
<evidence type="ECO:0000313" key="11">
    <source>
        <dbReference type="Proteomes" id="UP000054144"/>
    </source>
</evidence>
<dbReference type="EMBL" id="KN881583">
    <property type="protein sequence ID" value="KIY53883.1"/>
    <property type="molecule type" value="Genomic_DNA"/>
</dbReference>
<dbReference type="Pfam" id="PF00156">
    <property type="entry name" value="Pribosyltran"/>
    <property type="match status" value="1"/>
</dbReference>
<accession>A0A0D7ASU3</accession>
<organism evidence="10 11">
    <name type="scientific">Fistulina hepatica ATCC 64428</name>
    <dbReference type="NCBI Taxonomy" id="1128425"/>
    <lineage>
        <taxon>Eukaryota</taxon>
        <taxon>Fungi</taxon>
        <taxon>Dikarya</taxon>
        <taxon>Basidiomycota</taxon>
        <taxon>Agaricomycotina</taxon>
        <taxon>Agaricomycetes</taxon>
        <taxon>Agaricomycetidae</taxon>
        <taxon>Agaricales</taxon>
        <taxon>Fistulinaceae</taxon>
        <taxon>Fistulina</taxon>
    </lineage>
</organism>
<dbReference type="SUPFAM" id="SSF53271">
    <property type="entry name" value="PRTase-like"/>
    <property type="match status" value="1"/>
</dbReference>
<evidence type="ECO:0000259" key="9">
    <source>
        <dbReference type="Pfam" id="PF00156"/>
    </source>
</evidence>
<dbReference type="InterPro" id="IPR004467">
    <property type="entry name" value="Or_phspho_trans_dom"/>
</dbReference>
<dbReference type="GO" id="GO:0005737">
    <property type="term" value="C:cytoplasm"/>
    <property type="evidence" value="ECO:0007669"/>
    <property type="project" value="TreeGrafter"/>
</dbReference>
<dbReference type="GO" id="GO:0006207">
    <property type="term" value="P:'de novo' pyrimidine nucleobase biosynthetic process"/>
    <property type="evidence" value="ECO:0007669"/>
    <property type="project" value="TreeGrafter"/>
</dbReference>
<evidence type="ECO:0000256" key="6">
    <source>
        <dbReference type="ARBA" id="ARBA00022676"/>
    </source>
</evidence>
<proteinExistence type="inferred from homology"/>
<dbReference type="OrthoDB" id="5553476at2759"/>
<dbReference type="HAMAP" id="MF_01208">
    <property type="entry name" value="PyrE"/>
    <property type="match status" value="1"/>
</dbReference>
<sequence length="225" mass="24286">MSSLQPYQTALIDASMSVGALKFGSFVLKSGRTSPYFINAGLLNTGPILATLSTAYAHTIESRFWSVGVQFDVLFGPAYKAIPFASTTAMVLHTGFNIDVGLAYDRKEVKDHGEGGKVIGVPLNGKRVVILDDVMTSGKAIREAMDTVESQGGKIVGVVQLLDREEVGRDCTSSTVQEIESIIGVGRVQSILKMKDLVSWLEEQGTVNETVAMKGYRDKYGIKSN</sequence>
<dbReference type="Gene3D" id="3.40.50.2020">
    <property type="match status" value="1"/>
</dbReference>
<protein>
    <recommendedName>
        <fullName evidence="5">orotate phosphoribosyltransferase</fullName>
        <ecNumber evidence="5">2.4.2.10</ecNumber>
    </recommendedName>
</protein>
<gene>
    <name evidence="10" type="ORF">FISHEDRAFT_68453</name>
</gene>
<dbReference type="PANTHER" id="PTHR46683:SF1">
    <property type="entry name" value="OROTATE PHOSPHORIBOSYLTRANSFERASE 1-RELATED"/>
    <property type="match status" value="1"/>
</dbReference>
<evidence type="ECO:0000256" key="7">
    <source>
        <dbReference type="ARBA" id="ARBA00022679"/>
    </source>
</evidence>
<dbReference type="GO" id="GO:0004588">
    <property type="term" value="F:orotate phosphoribosyltransferase activity"/>
    <property type="evidence" value="ECO:0007669"/>
    <property type="project" value="UniProtKB-EC"/>
</dbReference>
<dbReference type="GO" id="GO:0046132">
    <property type="term" value="P:pyrimidine ribonucleoside biosynthetic process"/>
    <property type="evidence" value="ECO:0007669"/>
    <property type="project" value="TreeGrafter"/>
</dbReference>
<dbReference type="UniPathway" id="UPA00070">
    <property type="reaction ID" value="UER00119"/>
</dbReference>
<dbReference type="InterPro" id="IPR000836">
    <property type="entry name" value="PRTase_dom"/>
</dbReference>
<evidence type="ECO:0000256" key="1">
    <source>
        <dbReference type="ARBA" id="ARBA00003769"/>
    </source>
</evidence>
<dbReference type="InterPro" id="IPR029057">
    <property type="entry name" value="PRTase-like"/>
</dbReference>
<name>A0A0D7ASU3_9AGAR</name>
<dbReference type="AlphaFoldDB" id="A0A0D7ASU3"/>
<evidence type="ECO:0000256" key="3">
    <source>
        <dbReference type="ARBA" id="ARBA00006340"/>
    </source>
</evidence>
<dbReference type="Proteomes" id="UP000054144">
    <property type="component" value="Unassembled WGS sequence"/>
</dbReference>
<keyword evidence="7 10" id="KW-0808">Transferase</keyword>
<evidence type="ECO:0000256" key="2">
    <source>
        <dbReference type="ARBA" id="ARBA00004889"/>
    </source>
</evidence>
<comment type="pathway">
    <text evidence="2">Pyrimidine metabolism; UMP biosynthesis via de novo pathway; UMP from orotate: step 1/2.</text>
</comment>
<keyword evidence="8" id="KW-0665">Pyrimidine biosynthesis</keyword>
<dbReference type="PANTHER" id="PTHR46683">
    <property type="entry name" value="OROTATE PHOSPHORIBOSYLTRANSFERASE 1-RELATED"/>
    <property type="match status" value="1"/>
</dbReference>
<evidence type="ECO:0000256" key="5">
    <source>
        <dbReference type="ARBA" id="ARBA00011971"/>
    </source>
</evidence>
<keyword evidence="11" id="KW-1185">Reference proteome</keyword>
<comment type="subunit">
    <text evidence="4">Homodimer.</text>
</comment>
<dbReference type="EC" id="2.4.2.10" evidence="5"/>
<comment type="similarity">
    <text evidence="3">Belongs to the purine/pyrimidine phosphoribosyltransferase family. PyrE subfamily.</text>
</comment>
<dbReference type="GO" id="GO:0044205">
    <property type="term" value="P:'de novo' UMP biosynthetic process"/>
    <property type="evidence" value="ECO:0007669"/>
    <property type="project" value="UniProtKB-UniPathway"/>
</dbReference>
<evidence type="ECO:0000313" key="10">
    <source>
        <dbReference type="EMBL" id="KIY53883.1"/>
    </source>
</evidence>
<dbReference type="CDD" id="cd06223">
    <property type="entry name" value="PRTases_typeI"/>
    <property type="match status" value="1"/>
</dbReference>
<keyword evidence="6 10" id="KW-0328">Glycosyltransferase</keyword>
<dbReference type="NCBIfam" id="TIGR00336">
    <property type="entry name" value="pyrE"/>
    <property type="match status" value="1"/>
</dbReference>
<feature type="domain" description="Phosphoribosyltransferase" evidence="9">
    <location>
        <begin position="64"/>
        <end position="166"/>
    </location>
</feature>
<dbReference type="InterPro" id="IPR023031">
    <property type="entry name" value="OPRT"/>
</dbReference>
<evidence type="ECO:0000256" key="8">
    <source>
        <dbReference type="ARBA" id="ARBA00022975"/>
    </source>
</evidence>